<accession>A0A2S7I2T1</accession>
<dbReference type="AlphaFoldDB" id="A0A2S7I2T1"/>
<protein>
    <submittedName>
        <fullName evidence="2">Uncharacterized protein</fullName>
    </submittedName>
</protein>
<reference evidence="2 3" key="1">
    <citation type="submission" date="2018-02" db="EMBL/GenBank/DDBJ databases">
        <title>Draft genome sequence of bacterial isolates from marine environment.</title>
        <authorList>
            <person name="Singh S.K."/>
            <person name="Hill R."/>
            <person name="Major S."/>
            <person name="Cai H."/>
            <person name="Li Y."/>
        </authorList>
    </citation>
    <scope>NUCLEOTIDE SEQUENCE [LARGE SCALE GENOMIC DNA]</scope>
    <source>
        <strain evidence="2 3">IMET F</strain>
    </source>
</reference>
<comment type="caution">
    <text evidence="2">The sequence shown here is derived from an EMBL/GenBank/DDBJ whole genome shotgun (WGS) entry which is preliminary data.</text>
</comment>
<proteinExistence type="predicted"/>
<keyword evidence="1" id="KW-0812">Transmembrane</keyword>
<sequence>MILSGLYYLYFTYVNANEFFIFDGFVYFVLILVFFIFFGFTLKNNLIRYHKDKSMKNFIPTFIGGFIIFGVLVVIFYLWYRDSSEVILQANYDGDINGYSFEFRKDGSYLFENGSVLGRSQFRGKYKIKDSLIFLDKNEIDNVVKTNQLAIRYISENINGKNKVIVQIDKKHNRIEDKYFDFVINIDKR</sequence>
<gene>
    <name evidence="2" type="ORF">C3729_10670</name>
</gene>
<organism evidence="2 3">
    <name type="scientific">Cloacibacterium normanense</name>
    <dbReference type="NCBI Taxonomy" id="237258"/>
    <lineage>
        <taxon>Bacteria</taxon>
        <taxon>Pseudomonadati</taxon>
        <taxon>Bacteroidota</taxon>
        <taxon>Flavobacteriia</taxon>
        <taxon>Flavobacteriales</taxon>
        <taxon>Weeksellaceae</taxon>
    </lineage>
</organism>
<evidence type="ECO:0000313" key="3">
    <source>
        <dbReference type="Proteomes" id="UP000238565"/>
    </source>
</evidence>
<dbReference type="Proteomes" id="UP000238565">
    <property type="component" value="Unassembled WGS sequence"/>
</dbReference>
<dbReference type="EMBL" id="PTPZ01000007">
    <property type="protein sequence ID" value="PPZ90877.1"/>
    <property type="molecule type" value="Genomic_DNA"/>
</dbReference>
<feature type="transmembrane region" description="Helical" evidence="1">
    <location>
        <begin position="20"/>
        <end position="40"/>
    </location>
</feature>
<keyword evidence="1" id="KW-1133">Transmembrane helix</keyword>
<keyword evidence="1" id="KW-0472">Membrane</keyword>
<name>A0A2S7I2T1_9FLAO</name>
<feature type="transmembrane region" description="Helical" evidence="1">
    <location>
        <begin position="61"/>
        <end position="80"/>
    </location>
</feature>
<evidence type="ECO:0000256" key="1">
    <source>
        <dbReference type="SAM" id="Phobius"/>
    </source>
</evidence>
<evidence type="ECO:0000313" key="2">
    <source>
        <dbReference type="EMBL" id="PPZ90877.1"/>
    </source>
</evidence>